<comment type="catalytic activity">
    <reaction evidence="6">
        <text>cytidine(1402) in 16S rRNA + S-adenosyl-L-methionine = N(4)-methylcytidine(1402) in 16S rRNA + S-adenosyl-L-homocysteine + H(+)</text>
        <dbReference type="Rhea" id="RHEA:42928"/>
        <dbReference type="Rhea" id="RHEA-COMP:10286"/>
        <dbReference type="Rhea" id="RHEA-COMP:10287"/>
        <dbReference type="ChEBI" id="CHEBI:15378"/>
        <dbReference type="ChEBI" id="CHEBI:57856"/>
        <dbReference type="ChEBI" id="CHEBI:59789"/>
        <dbReference type="ChEBI" id="CHEBI:74506"/>
        <dbReference type="ChEBI" id="CHEBI:82748"/>
        <dbReference type="EC" id="2.1.1.199"/>
    </reaction>
</comment>
<feature type="binding site" evidence="6">
    <location>
        <position position="47"/>
    </location>
    <ligand>
        <name>S-adenosyl-L-methionine</name>
        <dbReference type="ChEBI" id="CHEBI:59789"/>
    </ligand>
</feature>
<keyword evidence="6" id="KW-0963">Cytoplasm</keyword>
<comment type="subcellular location">
    <subcellularLocation>
        <location evidence="6">Cytoplasm</location>
    </subcellularLocation>
</comment>
<evidence type="ECO:0000256" key="4">
    <source>
        <dbReference type="ARBA" id="ARBA00022679"/>
    </source>
</evidence>
<dbReference type="HAMAP" id="MF_01007">
    <property type="entry name" value="16SrRNA_methyltr_H"/>
    <property type="match status" value="1"/>
</dbReference>
<comment type="caution">
    <text evidence="7">The sequence shown here is derived from an EMBL/GenBank/DDBJ whole genome shotgun (WGS) entry which is preliminary data.</text>
</comment>
<accession>A0A1F7GLI0</accession>
<dbReference type="InterPro" id="IPR023397">
    <property type="entry name" value="SAM-dep_MeTrfase_MraW_recog"/>
</dbReference>
<gene>
    <name evidence="6" type="primary">rsmH</name>
    <name evidence="7" type="ORF">A2866_03570</name>
</gene>
<dbReference type="Gene3D" id="1.10.150.170">
    <property type="entry name" value="Putative methyltransferase TM0872, insert domain"/>
    <property type="match status" value="1"/>
</dbReference>
<dbReference type="InterPro" id="IPR029063">
    <property type="entry name" value="SAM-dependent_MTases_sf"/>
</dbReference>
<keyword evidence="3 6" id="KW-0489">Methyltransferase</keyword>
<dbReference type="NCBIfam" id="TIGR00006">
    <property type="entry name" value="16S rRNA (cytosine(1402)-N(4))-methyltransferase RsmH"/>
    <property type="match status" value="1"/>
</dbReference>
<evidence type="ECO:0000313" key="8">
    <source>
        <dbReference type="Proteomes" id="UP000177026"/>
    </source>
</evidence>
<keyword evidence="2 6" id="KW-0698">rRNA processing</keyword>
<feature type="binding site" evidence="6">
    <location>
        <begin position="30"/>
        <end position="32"/>
    </location>
    <ligand>
        <name>S-adenosyl-L-methionine</name>
        <dbReference type="ChEBI" id="CHEBI:59789"/>
    </ligand>
</feature>
<evidence type="ECO:0000313" key="7">
    <source>
        <dbReference type="EMBL" id="OGK19791.1"/>
    </source>
</evidence>
<reference evidence="7 8" key="1">
    <citation type="journal article" date="2016" name="Nat. Commun.">
        <title>Thousands of microbial genomes shed light on interconnected biogeochemical processes in an aquifer system.</title>
        <authorList>
            <person name="Anantharaman K."/>
            <person name="Brown C.T."/>
            <person name="Hug L.A."/>
            <person name="Sharon I."/>
            <person name="Castelle C.J."/>
            <person name="Probst A.J."/>
            <person name="Thomas B.C."/>
            <person name="Singh A."/>
            <person name="Wilkins M.J."/>
            <person name="Karaoz U."/>
            <person name="Brodie E.L."/>
            <person name="Williams K.H."/>
            <person name="Hubbard S.S."/>
            <person name="Banfield J.F."/>
        </authorList>
    </citation>
    <scope>NUCLEOTIDE SEQUENCE [LARGE SCALE GENOMIC DNA]</scope>
</reference>
<evidence type="ECO:0000256" key="1">
    <source>
        <dbReference type="ARBA" id="ARBA00010396"/>
    </source>
</evidence>
<dbReference type="SUPFAM" id="SSF81799">
    <property type="entry name" value="Putative methyltransferase TM0872, insert domain"/>
    <property type="match status" value="1"/>
</dbReference>
<proteinExistence type="inferred from homology"/>
<evidence type="ECO:0000256" key="5">
    <source>
        <dbReference type="ARBA" id="ARBA00022691"/>
    </source>
</evidence>
<keyword evidence="5 6" id="KW-0949">S-adenosyl-L-methionine</keyword>
<dbReference type="InterPro" id="IPR002903">
    <property type="entry name" value="RsmH"/>
</dbReference>
<sequence>MHTPVLLKEAVDGLDVKSGGLYIDATAGEGGHLLEIAGRGGKVLGLDRDERQIKRLTLNVERLKNIKLLQGNFADIEQIAKNYSFYPVDGILFDLGLSMEQIENSGKGFSYKKLRDPLDMRFDQKTQITAKDIIKSSDKNQLYEILAKYGEEIRSMAISQTLVRACTIKPITEVGHLIQVIDEAIGKKDTKTYARVFQALRIAVNDEFENLKKALQGSVHILSEGGRMVTITFHSLEDRIVKQFIREKRLKQLNKKVFAANPRRFERSAKLRIISR</sequence>
<dbReference type="EC" id="2.1.1.199" evidence="6"/>
<evidence type="ECO:0000256" key="2">
    <source>
        <dbReference type="ARBA" id="ARBA00022552"/>
    </source>
</evidence>
<feature type="binding site" evidence="6">
    <location>
        <position position="94"/>
    </location>
    <ligand>
        <name>S-adenosyl-L-methionine</name>
        <dbReference type="ChEBI" id="CHEBI:59789"/>
    </ligand>
</feature>
<dbReference type="PANTHER" id="PTHR11265:SF0">
    <property type="entry name" value="12S RRNA N4-METHYLCYTIDINE METHYLTRANSFERASE"/>
    <property type="match status" value="1"/>
</dbReference>
<feature type="binding site" evidence="6">
    <location>
        <position position="101"/>
    </location>
    <ligand>
        <name>S-adenosyl-L-methionine</name>
        <dbReference type="ChEBI" id="CHEBI:59789"/>
    </ligand>
</feature>
<comment type="function">
    <text evidence="6">Specifically methylates the N4 position of cytidine in position 1402 (C1402) of 16S rRNA.</text>
</comment>
<dbReference type="PANTHER" id="PTHR11265">
    <property type="entry name" value="S-ADENOSYL-METHYLTRANSFERASE MRAW"/>
    <property type="match status" value="1"/>
</dbReference>
<dbReference type="Proteomes" id="UP000177026">
    <property type="component" value="Unassembled WGS sequence"/>
</dbReference>
<organism evidence="7 8">
    <name type="scientific">Candidatus Roizmanbacteria bacterium RIFCSPHIGHO2_01_FULL_39_8</name>
    <dbReference type="NCBI Taxonomy" id="1802033"/>
    <lineage>
        <taxon>Bacteria</taxon>
        <taxon>Candidatus Roizmaniibacteriota</taxon>
    </lineage>
</organism>
<evidence type="ECO:0000256" key="3">
    <source>
        <dbReference type="ARBA" id="ARBA00022603"/>
    </source>
</evidence>
<keyword evidence="4 6" id="KW-0808">Transferase</keyword>
<dbReference type="GO" id="GO:0070475">
    <property type="term" value="P:rRNA base methylation"/>
    <property type="evidence" value="ECO:0007669"/>
    <property type="project" value="UniProtKB-UniRule"/>
</dbReference>
<dbReference type="GO" id="GO:0005737">
    <property type="term" value="C:cytoplasm"/>
    <property type="evidence" value="ECO:0007669"/>
    <property type="project" value="UniProtKB-SubCell"/>
</dbReference>
<protein>
    <recommendedName>
        <fullName evidence="6">Ribosomal RNA small subunit methyltransferase H</fullName>
        <ecNumber evidence="6">2.1.1.199</ecNumber>
    </recommendedName>
    <alternativeName>
        <fullName evidence="6">16S rRNA m(4)C1402 methyltransferase</fullName>
    </alternativeName>
    <alternativeName>
        <fullName evidence="6">rRNA (cytosine-N(4)-)-methyltransferase RsmH</fullName>
    </alternativeName>
</protein>
<name>A0A1F7GLI0_9BACT</name>
<dbReference type="PIRSF" id="PIRSF004486">
    <property type="entry name" value="MraW"/>
    <property type="match status" value="1"/>
</dbReference>
<dbReference type="SUPFAM" id="SSF53335">
    <property type="entry name" value="S-adenosyl-L-methionine-dependent methyltransferases"/>
    <property type="match status" value="1"/>
</dbReference>
<dbReference type="AlphaFoldDB" id="A0A1F7GLI0"/>
<dbReference type="Gene3D" id="3.40.50.150">
    <property type="entry name" value="Vaccinia Virus protein VP39"/>
    <property type="match status" value="1"/>
</dbReference>
<dbReference type="EMBL" id="MFZI01000042">
    <property type="protein sequence ID" value="OGK19791.1"/>
    <property type="molecule type" value="Genomic_DNA"/>
</dbReference>
<dbReference type="GO" id="GO:0071424">
    <property type="term" value="F:rRNA (cytosine-N4-)-methyltransferase activity"/>
    <property type="evidence" value="ECO:0007669"/>
    <property type="project" value="UniProtKB-UniRule"/>
</dbReference>
<feature type="binding site" evidence="6">
    <location>
        <position position="73"/>
    </location>
    <ligand>
        <name>S-adenosyl-L-methionine</name>
        <dbReference type="ChEBI" id="CHEBI:59789"/>
    </ligand>
</feature>
<dbReference type="CDD" id="cd02440">
    <property type="entry name" value="AdoMet_MTases"/>
    <property type="match status" value="1"/>
</dbReference>
<comment type="similarity">
    <text evidence="1 6">Belongs to the methyltransferase superfamily. RsmH family.</text>
</comment>
<evidence type="ECO:0000256" key="6">
    <source>
        <dbReference type="HAMAP-Rule" id="MF_01007"/>
    </source>
</evidence>
<dbReference type="Pfam" id="PF01795">
    <property type="entry name" value="Methyltransf_5"/>
    <property type="match status" value="1"/>
</dbReference>